<reference evidence="7 8" key="1">
    <citation type="journal article" date="2015" name="Nature">
        <title>rRNA introns, odd ribosomes, and small enigmatic genomes across a large radiation of phyla.</title>
        <authorList>
            <person name="Brown C.T."/>
            <person name="Hug L.A."/>
            <person name="Thomas B.C."/>
            <person name="Sharon I."/>
            <person name="Castelle C.J."/>
            <person name="Singh A."/>
            <person name="Wilkins M.J."/>
            <person name="Williams K.H."/>
            <person name="Banfield J.F."/>
        </authorList>
    </citation>
    <scope>NUCLEOTIDE SEQUENCE [LARGE SCALE GENOMIC DNA]</scope>
</reference>
<evidence type="ECO:0000256" key="4">
    <source>
        <dbReference type="RuleBase" id="RU003719"/>
    </source>
</evidence>
<dbReference type="EMBL" id="LCAW01000018">
    <property type="protein sequence ID" value="KKR98402.1"/>
    <property type="molecule type" value="Genomic_DNA"/>
</dbReference>
<name>A0A0G0YDL0_9BACT</name>
<dbReference type="CDD" id="cd05301">
    <property type="entry name" value="GDH"/>
    <property type="match status" value="1"/>
</dbReference>
<keyword evidence="3" id="KW-0520">NAD</keyword>
<evidence type="ECO:0000256" key="2">
    <source>
        <dbReference type="ARBA" id="ARBA00023002"/>
    </source>
</evidence>
<evidence type="ECO:0000259" key="5">
    <source>
        <dbReference type="Pfam" id="PF00389"/>
    </source>
</evidence>
<evidence type="ECO:0000256" key="1">
    <source>
        <dbReference type="ARBA" id="ARBA00005854"/>
    </source>
</evidence>
<evidence type="ECO:0000256" key="3">
    <source>
        <dbReference type="ARBA" id="ARBA00023027"/>
    </source>
</evidence>
<dbReference type="PANTHER" id="PTHR10996:SF257">
    <property type="entry name" value="GLYOXYLATE REDUCTASE 1"/>
    <property type="match status" value="1"/>
</dbReference>
<comment type="similarity">
    <text evidence="1 4">Belongs to the D-isomer specific 2-hydroxyacid dehydrogenase family.</text>
</comment>
<comment type="caution">
    <text evidence="7">The sequence shown here is derived from an EMBL/GenBank/DDBJ whole genome shotgun (WGS) entry which is preliminary data.</text>
</comment>
<evidence type="ECO:0000313" key="7">
    <source>
        <dbReference type="EMBL" id="KKR98402.1"/>
    </source>
</evidence>
<dbReference type="InterPro" id="IPR036291">
    <property type="entry name" value="NAD(P)-bd_dom_sf"/>
</dbReference>
<dbReference type="AlphaFoldDB" id="A0A0G0YDL0"/>
<dbReference type="PROSITE" id="PS00670">
    <property type="entry name" value="D_2_HYDROXYACID_DH_2"/>
    <property type="match status" value="1"/>
</dbReference>
<dbReference type="FunFam" id="3.40.50.720:FF:000203">
    <property type="entry name" value="D-3-phosphoglycerate dehydrogenase (SerA)"/>
    <property type="match status" value="1"/>
</dbReference>
<dbReference type="InterPro" id="IPR006139">
    <property type="entry name" value="D-isomer_2_OHA_DH_cat_dom"/>
</dbReference>
<dbReference type="InterPro" id="IPR050223">
    <property type="entry name" value="D-isomer_2-hydroxyacid_DH"/>
</dbReference>
<gene>
    <name evidence="7" type="ORF">UU50_C0018G0007</name>
</gene>
<dbReference type="GO" id="GO:0051287">
    <property type="term" value="F:NAD binding"/>
    <property type="evidence" value="ECO:0007669"/>
    <property type="project" value="InterPro"/>
</dbReference>
<feature type="domain" description="D-isomer specific 2-hydroxyacid dehydrogenase catalytic" evidence="5">
    <location>
        <begin position="11"/>
        <end position="327"/>
    </location>
</feature>
<feature type="domain" description="D-isomer specific 2-hydroxyacid dehydrogenase NAD-binding" evidence="6">
    <location>
        <begin position="112"/>
        <end position="296"/>
    </location>
</feature>
<dbReference type="SUPFAM" id="SSF51735">
    <property type="entry name" value="NAD(P)-binding Rossmann-fold domains"/>
    <property type="match status" value="1"/>
</dbReference>
<dbReference type="PATRIC" id="fig|1618983.3.peg.736"/>
<accession>A0A0G0YDL0</accession>
<dbReference type="InterPro" id="IPR006140">
    <property type="entry name" value="D-isomer_DH_NAD-bd"/>
</dbReference>
<sequence length="328" mass="36593">MTKIFLTRMIPGPALKELKKRKSLQIDIYEKDQKISHQELLKRVKGIDILIPLLTEKIDAQVMDAAGPQLKLISNYSVGFDNVDLEEAKKRGINVTNAPCCESSESVAEHAIAFIFALSHRIVEADAFVRSGKYKGWDPNLLTGTDLLGKTVGIVGSGRISSAIARRLHDGFGVKIIYTDIKRNKDFEKAYKAKYKTKEQLLKEADVVSLHVPLLPSTRHLISTKEFKLMKKTAFLVNTSRGPIVDELALIKALQKKQIGGAALDVYECEPSIDCNPRDNYELRKQPNVILTPHIASSTIEARQMMTTVVVKNILAYLNKKSLPNKVA</sequence>
<keyword evidence="2 4" id="KW-0560">Oxidoreductase</keyword>
<organism evidence="7 8">
    <name type="scientific">Candidatus Uhrbacteria bacterium GW2011_GWC1_41_20</name>
    <dbReference type="NCBI Taxonomy" id="1618983"/>
    <lineage>
        <taxon>Bacteria</taxon>
        <taxon>Candidatus Uhriibacteriota</taxon>
    </lineage>
</organism>
<evidence type="ECO:0000313" key="8">
    <source>
        <dbReference type="Proteomes" id="UP000033930"/>
    </source>
</evidence>
<dbReference type="PROSITE" id="PS00671">
    <property type="entry name" value="D_2_HYDROXYACID_DH_3"/>
    <property type="match status" value="1"/>
</dbReference>
<dbReference type="PANTHER" id="PTHR10996">
    <property type="entry name" value="2-HYDROXYACID DEHYDROGENASE-RELATED"/>
    <property type="match status" value="1"/>
</dbReference>
<evidence type="ECO:0000259" key="6">
    <source>
        <dbReference type="Pfam" id="PF02826"/>
    </source>
</evidence>
<proteinExistence type="inferred from homology"/>
<dbReference type="Pfam" id="PF00389">
    <property type="entry name" value="2-Hacid_dh"/>
    <property type="match status" value="1"/>
</dbReference>
<protein>
    <submittedName>
        <fullName evidence="7">D-isomer specific 2-hydroxyacid dehydrogenase NAD-binding protein</fullName>
    </submittedName>
</protein>
<dbReference type="InterPro" id="IPR029753">
    <property type="entry name" value="D-isomer_DH_CS"/>
</dbReference>
<dbReference type="SUPFAM" id="SSF52283">
    <property type="entry name" value="Formate/glycerate dehydrogenase catalytic domain-like"/>
    <property type="match status" value="1"/>
</dbReference>
<dbReference type="GO" id="GO:0030267">
    <property type="term" value="F:glyoxylate reductase (NADPH) activity"/>
    <property type="evidence" value="ECO:0007669"/>
    <property type="project" value="TreeGrafter"/>
</dbReference>
<dbReference type="Gene3D" id="3.40.50.720">
    <property type="entry name" value="NAD(P)-binding Rossmann-like Domain"/>
    <property type="match status" value="2"/>
</dbReference>
<dbReference type="GO" id="GO:0005829">
    <property type="term" value="C:cytosol"/>
    <property type="evidence" value="ECO:0007669"/>
    <property type="project" value="TreeGrafter"/>
</dbReference>
<dbReference type="GO" id="GO:0016618">
    <property type="term" value="F:hydroxypyruvate reductase [NAD(P)H] activity"/>
    <property type="evidence" value="ECO:0007669"/>
    <property type="project" value="TreeGrafter"/>
</dbReference>
<dbReference type="Pfam" id="PF02826">
    <property type="entry name" value="2-Hacid_dh_C"/>
    <property type="match status" value="1"/>
</dbReference>
<dbReference type="Proteomes" id="UP000033930">
    <property type="component" value="Unassembled WGS sequence"/>
</dbReference>